<evidence type="ECO:0008006" key="4">
    <source>
        <dbReference type="Google" id="ProtNLM"/>
    </source>
</evidence>
<proteinExistence type="predicted"/>
<feature type="chain" id="PRO_5047371289" description="Antifreeze glycopeptide polyprotein" evidence="1">
    <location>
        <begin position="19"/>
        <end position="502"/>
    </location>
</feature>
<evidence type="ECO:0000313" key="3">
    <source>
        <dbReference type="Proteomes" id="UP001203880"/>
    </source>
</evidence>
<sequence>MRTRLALLLAALPVLASAQHPLSAIEWLNDPPPVTLPGTVLMEPPVTTVGRQPEIAVRPLDAPSPAIGLVPSAVTGLPVDLWRGSDPARLAQLIAQVPVRNSPAMQKLLYSLLLTEATAPAGTGAEEILLLARLDRLLYLGATDPAQNLAQVAGATRNADRFRRWFDATLLTGDEDRSCEVLASAPHLSPGYGALIFCQARRGDWPAAALTLEAAHALELLEPDRLDLMDRFLSPDLFEGAPPLPRPDAPDPLTFRLYETIGERLPTAPMPRAFATADLRDVAGWKAQLEAAERLTRIGALTPNHLLGLYTERKASASGGVWDRVDALRRFDKALQSGSPEAVAKTLPAAWSAMREVQLEVPFAELFSEQLDQIAFTDPDATRLTWEIALLAGARPRASDGAAASLFLAALANGNPRDLTAPDTTGQAIAEGFAAPPLRPELQDMINGGRLGEAILEAMILFGDGASGNPADLTAAIALFRAVGLEDTARQAGLQLMLLDRG</sequence>
<protein>
    <recommendedName>
        <fullName evidence="4">Antifreeze glycopeptide polyprotein</fullName>
    </recommendedName>
</protein>
<dbReference type="EMBL" id="JAMFMB010000030">
    <property type="protein sequence ID" value="MCL6285517.1"/>
    <property type="molecule type" value="Genomic_DNA"/>
</dbReference>
<dbReference type="Proteomes" id="UP001203880">
    <property type="component" value="Unassembled WGS sequence"/>
</dbReference>
<feature type="signal peptide" evidence="1">
    <location>
        <begin position="1"/>
        <end position="18"/>
    </location>
</feature>
<evidence type="ECO:0000256" key="1">
    <source>
        <dbReference type="SAM" id="SignalP"/>
    </source>
</evidence>
<reference evidence="2" key="1">
    <citation type="submission" date="2022-05" db="EMBL/GenBank/DDBJ databases">
        <authorList>
            <person name="Park J.-S."/>
        </authorList>
    </citation>
    <scope>NUCLEOTIDE SEQUENCE</scope>
    <source>
        <strain evidence="2">2012CJ41-6</strain>
    </source>
</reference>
<accession>A0ABT0Q6S8</accession>
<comment type="caution">
    <text evidence="2">The sequence shown here is derived from an EMBL/GenBank/DDBJ whole genome shotgun (WGS) entry which is preliminary data.</text>
</comment>
<name>A0ABT0Q6S8_9RHOB</name>
<keyword evidence="3" id="KW-1185">Reference proteome</keyword>
<evidence type="ECO:0000313" key="2">
    <source>
        <dbReference type="EMBL" id="MCL6285517.1"/>
    </source>
</evidence>
<gene>
    <name evidence="2" type="ORF">M3P21_18460</name>
</gene>
<keyword evidence="1" id="KW-0732">Signal</keyword>
<organism evidence="2 3">
    <name type="scientific">Ruegeria spongiae</name>
    <dbReference type="NCBI Taxonomy" id="2942209"/>
    <lineage>
        <taxon>Bacteria</taxon>
        <taxon>Pseudomonadati</taxon>
        <taxon>Pseudomonadota</taxon>
        <taxon>Alphaproteobacteria</taxon>
        <taxon>Rhodobacterales</taxon>
        <taxon>Roseobacteraceae</taxon>
        <taxon>Ruegeria</taxon>
    </lineage>
</organism>
<dbReference type="RefSeq" id="WP_249712382.1">
    <property type="nucleotide sequence ID" value="NZ_JAMFMB010000030.1"/>
</dbReference>